<evidence type="ECO:0000256" key="3">
    <source>
        <dbReference type="SAM" id="SignalP"/>
    </source>
</evidence>
<gene>
    <name evidence="5" type="ORF">EJ08DRAFT_596653</name>
</gene>
<keyword evidence="6" id="KW-1185">Reference proteome</keyword>
<evidence type="ECO:0000313" key="6">
    <source>
        <dbReference type="Proteomes" id="UP000800235"/>
    </source>
</evidence>
<dbReference type="InterPro" id="IPR016169">
    <property type="entry name" value="FAD-bd_PCMH_sub2"/>
</dbReference>
<name>A0A9P4NIC0_9PEZI</name>
<dbReference type="Pfam" id="PF08031">
    <property type="entry name" value="BBE"/>
    <property type="match status" value="1"/>
</dbReference>
<dbReference type="PROSITE" id="PS51387">
    <property type="entry name" value="FAD_PCMH"/>
    <property type="match status" value="1"/>
</dbReference>
<dbReference type="PANTHER" id="PTHR13878:SF91">
    <property type="entry name" value="FAD BINDING DOMAIN PROTEIN (AFU_ORTHOLOGUE AFUA_6G12070)-RELATED"/>
    <property type="match status" value="1"/>
</dbReference>
<protein>
    <submittedName>
        <fullName evidence="5">FAD-binding domain-containing protein</fullName>
    </submittedName>
</protein>
<dbReference type="EMBL" id="MU007088">
    <property type="protein sequence ID" value="KAF2422746.1"/>
    <property type="molecule type" value="Genomic_DNA"/>
</dbReference>
<dbReference type="OrthoDB" id="9983560at2759"/>
<comment type="similarity">
    <text evidence="1">Belongs to the oxygen-dependent FAD-linked oxidoreductase family.</text>
</comment>
<dbReference type="PANTHER" id="PTHR13878">
    <property type="entry name" value="GULONOLACTONE OXIDASE"/>
    <property type="match status" value="1"/>
</dbReference>
<accession>A0A9P4NIC0</accession>
<proteinExistence type="inferred from homology"/>
<dbReference type="GO" id="GO:0016491">
    <property type="term" value="F:oxidoreductase activity"/>
    <property type="evidence" value="ECO:0007669"/>
    <property type="project" value="UniProtKB-KW"/>
</dbReference>
<dbReference type="AlphaFoldDB" id="A0A9P4NIC0"/>
<evidence type="ECO:0000256" key="1">
    <source>
        <dbReference type="ARBA" id="ARBA00005466"/>
    </source>
</evidence>
<dbReference type="InterPro" id="IPR036318">
    <property type="entry name" value="FAD-bd_PCMH-like_sf"/>
</dbReference>
<dbReference type="Proteomes" id="UP000800235">
    <property type="component" value="Unassembled WGS sequence"/>
</dbReference>
<dbReference type="InterPro" id="IPR016166">
    <property type="entry name" value="FAD-bd_PCMH"/>
</dbReference>
<organism evidence="5 6">
    <name type="scientific">Tothia fuscella</name>
    <dbReference type="NCBI Taxonomy" id="1048955"/>
    <lineage>
        <taxon>Eukaryota</taxon>
        <taxon>Fungi</taxon>
        <taxon>Dikarya</taxon>
        <taxon>Ascomycota</taxon>
        <taxon>Pezizomycotina</taxon>
        <taxon>Dothideomycetes</taxon>
        <taxon>Pleosporomycetidae</taxon>
        <taxon>Venturiales</taxon>
        <taxon>Cylindrosympodiaceae</taxon>
        <taxon>Tothia</taxon>
    </lineage>
</organism>
<feature type="domain" description="FAD-binding PCMH-type" evidence="4">
    <location>
        <begin position="117"/>
        <end position="300"/>
    </location>
</feature>
<dbReference type="InterPro" id="IPR012951">
    <property type="entry name" value="BBE"/>
</dbReference>
<dbReference type="Pfam" id="PF01565">
    <property type="entry name" value="FAD_binding_4"/>
    <property type="match status" value="1"/>
</dbReference>
<sequence length="600" mass="65382">MLSVFICLLTLSLRIDARATETSLEQKQCKYTPDSPEWPTASEWANFNETLGGRLLRPSAPAAPCHPSNPLFDAQDCKYITDRWTNSQWHSDNPTSSLWQNWNGYSCLPDAKFECTTDGFPVFVVNATKPEHVKHAVDFARTKNIRLNIKSTGHDFLGRSVQPKSLSIWTHYMRDLEFHEDYSPRGCGLSIPGPAISAGSGAQMRELYRFGADRKVMVVGGSSQTVSIGGYLSFGGHSTLSPAYGMGTDQVIEIELVKANGEIVIANECTNTDLFWAMRGGGEGSTFGVVLKFVIHVIPAVPIASWSGSIVGNSSSDANWDAVAHIHARWAQVLSPLGASGYMIGTPYLLGPKNAPSLSITLPNVANGTLQKVFQPIINEVANITGGRTIVKGSFRYSDSWEKTVGLSNSSTDSRGFPGAGGTKLITSWLWDAESVSSPNLKQVLMNSIDNDTLLFQDFTAGPGTHNPPFMRGEGNAVNPAWRSAFVRPAAEMQWTGLNLEKLAERKSTLQTFHTAMKSLAPNLGSYGNEADAFDLQAEHNFFGIHYARLSLIKEKHDPTGVFYCVNCVNSFKWVDRDGQLCLRSAVGTAVTNVTAPISI</sequence>
<dbReference type="Gene3D" id="3.30.465.10">
    <property type="match status" value="1"/>
</dbReference>
<evidence type="ECO:0000256" key="2">
    <source>
        <dbReference type="ARBA" id="ARBA00023002"/>
    </source>
</evidence>
<keyword evidence="3" id="KW-0732">Signal</keyword>
<dbReference type="InterPro" id="IPR006094">
    <property type="entry name" value="Oxid_FAD_bind_N"/>
</dbReference>
<reference evidence="5" key="1">
    <citation type="journal article" date="2020" name="Stud. Mycol.">
        <title>101 Dothideomycetes genomes: a test case for predicting lifestyles and emergence of pathogens.</title>
        <authorList>
            <person name="Haridas S."/>
            <person name="Albert R."/>
            <person name="Binder M."/>
            <person name="Bloem J."/>
            <person name="Labutti K."/>
            <person name="Salamov A."/>
            <person name="Andreopoulos B."/>
            <person name="Baker S."/>
            <person name="Barry K."/>
            <person name="Bills G."/>
            <person name="Bluhm B."/>
            <person name="Cannon C."/>
            <person name="Castanera R."/>
            <person name="Culley D."/>
            <person name="Daum C."/>
            <person name="Ezra D."/>
            <person name="Gonzalez J."/>
            <person name="Henrissat B."/>
            <person name="Kuo A."/>
            <person name="Liang C."/>
            <person name="Lipzen A."/>
            <person name="Lutzoni F."/>
            <person name="Magnuson J."/>
            <person name="Mondo S."/>
            <person name="Nolan M."/>
            <person name="Ohm R."/>
            <person name="Pangilinan J."/>
            <person name="Park H.-J."/>
            <person name="Ramirez L."/>
            <person name="Alfaro M."/>
            <person name="Sun H."/>
            <person name="Tritt A."/>
            <person name="Yoshinaga Y."/>
            <person name="Zwiers L.-H."/>
            <person name="Turgeon B."/>
            <person name="Goodwin S."/>
            <person name="Spatafora J."/>
            <person name="Crous P."/>
            <person name="Grigoriev I."/>
        </authorList>
    </citation>
    <scope>NUCLEOTIDE SEQUENCE</scope>
    <source>
        <strain evidence="5">CBS 130266</strain>
    </source>
</reference>
<dbReference type="InterPro" id="IPR050432">
    <property type="entry name" value="FAD-linked_Oxidoreductases_BP"/>
</dbReference>
<feature type="chain" id="PRO_5040236881" evidence="3">
    <location>
        <begin position="20"/>
        <end position="600"/>
    </location>
</feature>
<evidence type="ECO:0000313" key="5">
    <source>
        <dbReference type="EMBL" id="KAF2422746.1"/>
    </source>
</evidence>
<keyword evidence="2" id="KW-0560">Oxidoreductase</keyword>
<feature type="signal peptide" evidence="3">
    <location>
        <begin position="1"/>
        <end position="19"/>
    </location>
</feature>
<dbReference type="SUPFAM" id="SSF56176">
    <property type="entry name" value="FAD-binding/transporter-associated domain-like"/>
    <property type="match status" value="1"/>
</dbReference>
<comment type="caution">
    <text evidence="5">The sequence shown here is derived from an EMBL/GenBank/DDBJ whole genome shotgun (WGS) entry which is preliminary data.</text>
</comment>
<dbReference type="GO" id="GO:0071949">
    <property type="term" value="F:FAD binding"/>
    <property type="evidence" value="ECO:0007669"/>
    <property type="project" value="InterPro"/>
</dbReference>
<evidence type="ECO:0000259" key="4">
    <source>
        <dbReference type="PROSITE" id="PS51387"/>
    </source>
</evidence>